<feature type="active site" evidence="2">
    <location>
        <position position="305"/>
    </location>
</feature>
<dbReference type="InterPro" id="IPR022683">
    <property type="entry name" value="Calpain_III"/>
</dbReference>
<dbReference type="SMART" id="SM00230">
    <property type="entry name" value="CysPc"/>
    <property type="match status" value="1"/>
</dbReference>
<dbReference type="SUPFAM" id="SSF49758">
    <property type="entry name" value="Calpain large subunit, middle domain (domain III)"/>
    <property type="match status" value="1"/>
</dbReference>
<dbReference type="InterPro" id="IPR022682">
    <property type="entry name" value="Calpain_domain_III"/>
</dbReference>
<feature type="domain" description="Calpain catalytic" evidence="4">
    <location>
        <begin position="69"/>
        <end position="364"/>
    </location>
</feature>
<dbReference type="InterPro" id="IPR022684">
    <property type="entry name" value="Calpain_cysteine_protease"/>
</dbReference>
<keyword evidence="6" id="KW-1185">Reference proteome</keyword>
<comment type="caution">
    <text evidence="3">Lacks conserved residue(s) required for the propagation of feature annotation.</text>
</comment>
<dbReference type="SUPFAM" id="SSF54001">
    <property type="entry name" value="Cysteine proteinases"/>
    <property type="match status" value="1"/>
</dbReference>
<dbReference type="FunFam" id="3.90.70.10:FF:000114">
    <property type="entry name" value="Calpain a"/>
    <property type="match status" value="1"/>
</dbReference>
<dbReference type="OrthoDB" id="424753at2759"/>
<dbReference type="Gene3D" id="3.90.70.10">
    <property type="entry name" value="Cysteine proteinases"/>
    <property type="match status" value="1"/>
</dbReference>
<evidence type="ECO:0000256" key="2">
    <source>
        <dbReference type="PIRSR" id="PIRSR622684-1"/>
    </source>
</evidence>
<dbReference type="InterPro" id="IPR011992">
    <property type="entry name" value="EF-hand-dom_pair"/>
</dbReference>
<gene>
    <name evidence="5" type="primary">Capn9</name>
    <name evidence="5" type="ORF">NPIL_545761</name>
</gene>
<dbReference type="GO" id="GO:0005737">
    <property type="term" value="C:cytoplasm"/>
    <property type="evidence" value="ECO:0007669"/>
    <property type="project" value="TreeGrafter"/>
</dbReference>
<comment type="similarity">
    <text evidence="1">Belongs to the peptidase C2 family.</text>
</comment>
<dbReference type="Pfam" id="PF01067">
    <property type="entry name" value="Calpain_III"/>
    <property type="match status" value="1"/>
</dbReference>
<evidence type="ECO:0000256" key="3">
    <source>
        <dbReference type="PROSITE-ProRule" id="PRU00239"/>
    </source>
</evidence>
<dbReference type="InterPro" id="IPR038765">
    <property type="entry name" value="Papain-like_cys_pep_sf"/>
</dbReference>
<dbReference type="AlphaFoldDB" id="A0A8X6U3G6"/>
<evidence type="ECO:0000256" key="1">
    <source>
        <dbReference type="ARBA" id="ARBA00007623"/>
    </source>
</evidence>
<dbReference type="PROSITE" id="PS50203">
    <property type="entry name" value="CALPAIN_CAT"/>
    <property type="match status" value="1"/>
</dbReference>
<reference evidence="5" key="1">
    <citation type="submission" date="2020-08" db="EMBL/GenBank/DDBJ databases">
        <title>Multicomponent nature underlies the extraordinary mechanical properties of spider dragline silk.</title>
        <authorList>
            <person name="Kono N."/>
            <person name="Nakamura H."/>
            <person name="Mori M."/>
            <person name="Yoshida Y."/>
            <person name="Ohtoshi R."/>
            <person name="Malay A.D."/>
            <person name="Moran D.A.P."/>
            <person name="Tomita M."/>
            <person name="Numata K."/>
            <person name="Arakawa K."/>
        </authorList>
    </citation>
    <scope>NUCLEOTIDE SEQUENCE</scope>
</reference>
<dbReference type="CDD" id="cd00044">
    <property type="entry name" value="CysPc"/>
    <property type="match status" value="1"/>
</dbReference>
<dbReference type="SMART" id="SM00720">
    <property type="entry name" value="calpain_III"/>
    <property type="match status" value="1"/>
</dbReference>
<dbReference type="GO" id="GO:0004198">
    <property type="term" value="F:calcium-dependent cysteine-type endopeptidase activity"/>
    <property type="evidence" value="ECO:0007669"/>
    <property type="project" value="InterPro"/>
</dbReference>
<dbReference type="PANTHER" id="PTHR10183:SF424">
    <property type="entry name" value="CALPAIN-B-LIKE PROTEIN"/>
    <property type="match status" value="1"/>
</dbReference>
<dbReference type="Gene3D" id="2.60.120.380">
    <property type="match status" value="1"/>
</dbReference>
<dbReference type="EMBL" id="BMAW01070704">
    <property type="protein sequence ID" value="GFT74651.1"/>
    <property type="molecule type" value="Genomic_DNA"/>
</dbReference>
<dbReference type="SUPFAM" id="SSF47473">
    <property type="entry name" value="EF-hand"/>
    <property type="match status" value="1"/>
</dbReference>
<dbReference type="PANTHER" id="PTHR10183">
    <property type="entry name" value="CALPAIN"/>
    <property type="match status" value="1"/>
</dbReference>
<dbReference type="Pfam" id="PF00648">
    <property type="entry name" value="Peptidase_C2"/>
    <property type="match status" value="1"/>
</dbReference>
<dbReference type="InterPro" id="IPR036213">
    <property type="entry name" value="Calpain_III_sf"/>
</dbReference>
<evidence type="ECO:0000259" key="4">
    <source>
        <dbReference type="PROSITE" id="PS50203"/>
    </source>
</evidence>
<evidence type="ECO:0000313" key="5">
    <source>
        <dbReference type="EMBL" id="GFT74651.1"/>
    </source>
</evidence>
<evidence type="ECO:0000313" key="6">
    <source>
        <dbReference type="Proteomes" id="UP000887013"/>
    </source>
</evidence>
<organism evidence="5 6">
    <name type="scientific">Nephila pilipes</name>
    <name type="common">Giant wood spider</name>
    <name type="synonym">Nephila maculata</name>
    <dbReference type="NCBI Taxonomy" id="299642"/>
    <lineage>
        <taxon>Eukaryota</taxon>
        <taxon>Metazoa</taxon>
        <taxon>Ecdysozoa</taxon>
        <taxon>Arthropoda</taxon>
        <taxon>Chelicerata</taxon>
        <taxon>Arachnida</taxon>
        <taxon>Araneae</taxon>
        <taxon>Araneomorphae</taxon>
        <taxon>Entelegynae</taxon>
        <taxon>Araneoidea</taxon>
        <taxon>Nephilidae</taxon>
        <taxon>Nephila</taxon>
    </lineage>
</organism>
<name>A0A8X6U3G6_NEPPI</name>
<dbReference type="Gene3D" id="1.10.238.10">
    <property type="entry name" value="EF-hand"/>
    <property type="match status" value="1"/>
</dbReference>
<dbReference type="PRINTS" id="PR00704">
    <property type="entry name" value="CALPAIN"/>
</dbReference>
<dbReference type="InterPro" id="IPR001300">
    <property type="entry name" value="Peptidase_C2_calpain_cat"/>
</dbReference>
<feature type="active site" evidence="2">
    <location>
        <position position="281"/>
    </location>
</feature>
<protein>
    <submittedName>
        <fullName evidence="5">Calpain-9</fullName>
    </submittedName>
</protein>
<dbReference type="Proteomes" id="UP000887013">
    <property type="component" value="Unassembled WGS sequence"/>
</dbReference>
<accession>A0A8X6U3G6</accession>
<dbReference type="GO" id="GO:0006508">
    <property type="term" value="P:proteolysis"/>
    <property type="evidence" value="ECO:0007669"/>
    <property type="project" value="InterPro"/>
</dbReference>
<proteinExistence type="inferred from homology"/>
<comment type="caution">
    <text evidence="5">The sequence shown here is derived from an EMBL/GenBank/DDBJ whole genome shotgun (WGS) entry which is preliminary data.</text>
</comment>
<sequence>MRTFLDPVSYFPKDPHFATQDNFEAPEVFNDKSLISQPHRVLSSNHSSGEPVPLGFHYLRRLCRERGILFEDPEFHVATAKIPTTKHRSQSSITWMRPYELCARPKFISENTSRFDIEQGELGDYSLVAAVSCLTMTPRFLERVVPPDQSFHQAYCGIFRFRFWKFGDWVEIVVDDRLPTAKGRPLFLRSTDPTEFWPALLEKAYAKFYSGYSNLLGGRTSQTLQDMTGGVGQNFRISEHDPHVMFQTVNSSISRSTLLAASIRHEQRLPVRLRNGLVTQHAYSVTGLARVRTRTGEVPLIRLRNPWGKGEWNGPWSDRSWEWDSLPERDQELLSVRIRNDGEFWMSFEDFLRNFTYLDLLHVGPDDWMLEPSLHSKRPWRAVLARRRWRVGFNAGGGPQCKDTTAMNPQFRVHIAKNGAKKCHVVVSILQYYTLGPQNAEQTKKSPLLPLGFTVYEVPPNVSRINTNFVHTHQALDVVLHSPIREAVIFFTLPPGDFVIMPFTAQSNCETKFLLRIFTDEISNIWEVNDENVICRELTFTYNTDMMTLQNDFPVLNKMLHKIPTEIDALTLQKILRSSWRSLNLLCDKPSLELCRNLIMLRDPMITGKINKNELPGLLYTLQYWRTAYAKQDVSNRGKTSSFNFRNLLWDAGVTVSNKVLECAVLRFTKSSVLSSEAYLLALVKIYLAHERFTAVEKKMKENGMTLEEMILLTIYS</sequence>